<dbReference type="STRING" id="797473.HMPREF9080_02663"/>
<evidence type="ECO:0000313" key="6">
    <source>
        <dbReference type="Proteomes" id="UP000004750"/>
    </source>
</evidence>
<keyword evidence="1" id="KW-0799">Topoisomerase</keyword>
<keyword evidence="2" id="KW-0238">DNA-binding</keyword>
<dbReference type="SUPFAM" id="SSF56712">
    <property type="entry name" value="Prokaryotic type I DNA topoisomerase"/>
    <property type="match status" value="1"/>
</dbReference>
<feature type="domain" description="Topo IA-type catalytic" evidence="4">
    <location>
        <begin position="1"/>
        <end position="192"/>
    </location>
</feature>
<dbReference type="InterPro" id="IPR013826">
    <property type="entry name" value="Topo_IA_cen_sub3"/>
</dbReference>
<dbReference type="RefSeq" id="WP_006986655.1">
    <property type="nucleotide sequence ID" value="NZ_JH417959.1"/>
</dbReference>
<dbReference type="HOGENOM" id="CLU_1411481_0_0_6"/>
<name>G9ZIQ2_9GAMM</name>
<dbReference type="Pfam" id="PF01131">
    <property type="entry name" value="Topoisom_bac"/>
    <property type="match status" value="1"/>
</dbReference>
<comment type="caution">
    <text evidence="5">The sequence shown here is derived from an EMBL/GenBank/DDBJ whole genome shotgun (WGS) entry which is preliminary data.</text>
</comment>
<dbReference type="Gene3D" id="2.70.20.10">
    <property type="entry name" value="Topoisomerase I, domain 3"/>
    <property type="match status" value="1"/>
</dbReference>
<protein>
    <recommendedName>
        <fullName evidence="4">Topo IA-type catalytic domain-containing protein</fullName>
    </recommendedName>
</protein>
<dbReference type="GO" id="GO:0006265">
    <property type="term" value="P:DNA topological change"/>
    <property type="evidence" value="ECO:0007669"/>
    <property type="project" value="InterPro"/>
</dbReference>
<evidence type="ECO:0000256" key="2">
    <source>
        <dbReference type="ARBA" id="ARBA00023125"/>
    </source>
</evidence>
<gene>
    <name evidence="5" type="ORF">HMPREF9080_02663</name>
</gene>
<organism evidence="5 6">
    <name type="scientific">Cardiobacterium valvarum F0432</name>
    <dbReference type="NCBI Taxonomy" id="797473"/>
    <lineage>
        <taxon>Bacteria</taxon>
        <taxon>Pseudomonadati</taxon>
        <taxon>Pseudomonadota</taxon>
        <taxon>Gammaproteobacteria</taxon>
        <taxon>Cardiobacteriales</taxon>
        <taxon>Cardiobacteriaceae</taxon>
        <taxon>Cardiobacterium</taxon>
    </lineage>
</organism>
<dbReference type="PANTHER" id="PTHR42785">
    <property type="entry name" value="DNA TOPOISOMERASE, TYPE IA, CORE"/>
    <property type="match status" value="1"/>
</dbReference>
<dbReference type="InterPro" id="IPR013824">
    <property type="entry name" value="Topo_IA_cen_sub1"/>
</dbReference>
<dbReference type="EMBL" id="AGCM01000159">
    <property type="protein sequence ID" value="EHM51401.1"/>
    <property type="molecule type" value="Genomic_DNA"/>
</dbReference>
<evidence type="ECO:0000313" key="5">
    <source>
        <dbReference type="EMBL" id="EHM51401.1"/>
    </source>
</evidence>
<dbReference type="Gene3D" id="1.10.460.10">
    <property type="entry name" value="Topoisomerase I, domain 2"/>
    <property type="match status" value="1"/>
</dbReference>
<dbReference type="SMART" id="SM00437">
    <property type="entry name" value="TOP1Ac"/>
    <property type="match status" value="1"/>
</dbReference>
<keyword evidence="3" id="KW-0413">Isomerase</keyword>
<dbReference type="GO" id="GO:0003917">
    <property type="term" value="F:DNA topoisomerase type I (single strand cut, ATP-independent) activity"/>
    <property type="evidence" value="ECO:0007669"/>
    <property type="project" value="InterPro"/>
</dbReference>
<evidence type="ECO:0000256" key="3">
    <source>
        <dbReference type="ARBA" id="ARBA00023235"/>
    </source>
</evidence>
<feature type="non-terminal residue" evidence="5">
    <location>
        <position position="1"/>
    </location>
</feature>
<dbReference type="PRINTS" id="PR00417">
    <property type="entry name" value="PRTPISMRASEI"/>
</dbReference>
<accession>G9ZIQ2</accession>
<dbReference type="PANTHER" id="PTHR42785:SF1">
    <property type="entry name" value="DNA TOPOISOMERASE"/>
    <property type="match status" value="1"/>
</dbReference>
<evidence type="ECO:0000259" key="4">
    <source>
        <dbReference type="PROSITE" id="PS52039"/>
    </source>
</evidence>
<dbReference type="Proteomes" id="UP000004750">
    <property type="component" value="Unassembled WGS sequence"/>
</dbReference>
<dbReference type="InterPro" id="IPR003602">
    <property type="entry name" value="Topo_IA_DNA-bd_dom"/>
</dbReference>
<evidence type="ECO:0000256" key="1">
    <source>
        <dbReference type="ARBA" id="ARBA00023029"/>
    </source>
</evidence>
<dbReference type="InterPro" id="IPR023405">
    <property type="entry name" value="Topo_IA_core_domain"/>
</dbReference>
<proteinExistence type="predicted"/>
<dbReference type="InterPro" id="IPR013825">
    <property type="entry name" value="Topo_IA_cen_sub2"/>
</dbReference>
<dbReference type="InterPro" id="IPR000380">
    <property type="entry name" value="Topo_IA"/>
</dbReference>
<dbReference type="GO" id="GO:0003677">
    <property type="term" value="F:DNA binding"/>
    <property type="evidence" value="ECO:0007669"/>
    <property type="project" value="UniProtKB-KW"/>
</dbReference>
<dbReference type="Gene3D" id="1.10.290.10">
    <property type="entry name" value="Topoisomerase I, domain 4"/>
    <property type="match status" value="1"/>
</dbReference>
<sequence length="192" mass="20845">QLYQLIWRRAVASQMKAAQFKVRSATLVSTQPVAALDAVAVPADGVPGQQQATFTARGQEMIFAGWMRLAQGGDDTGEKKTEGEEDASGLLPLLRVGDPHTPQDGRVLELETKPPARFSEAGLVKKLEAEGIGRPATYAAIIGTLTGKGYVETVNRFFVPYALGEAIVNGLRNRFDFMEVGYTRDMEDELDA</sequence>
<dbReference type="AlphaFoldDB" id="G9ZIQ2"/>
<dbReference type="PROSITE" id="PS52039">
    <property type="entry name" value="TOPO_IA_2"/>
    <property type="match status" value="1"/>
</dbReference>
<feature type="non-terminal residue" evidence="5">
    <location>
        <position position="192"/>
    </location>
</feature>
<dbReference type="InterPro" id="IPR013497">
    <property type="entry name" value="Topo_IA_cen"/>
</dbReference>
<reference evidence="5 6" key="1">
    <citation type="submission" date="2011-08" db="EMBL/GenBank/DDBJ databases">
        <authorList>
            <person name="Weinstock G."/>
            <person name="Sodergren E."/>
            <person name="Clifton S."/>
            <person name="Fulton L."/>
            <person name="Fulton B."/>
            <person name="Courtney L."/>
            <person name="Fronick C."/>
            <person name="Harrison M."/>
            <person name="Strong C."/>
            <person name="Farmer C."/>
            <person name="Delahaunty K."/>
            <person name="Markovic C."/>
            <person name="Hall O."/>
            <person name="Minx P."/>
            <person name="Tomlinson C."/>
            <person name="Mitreva M."/>
            <person name="Hou S."/>
            <person name="Chen J."/>
            <person name="Wollam A."/>
            <person name="Pepin K.H."/>
            <person name="Johnson M."/>
            <person name="Bhonagiri V."/>
            <person name="Zhang X."/>
            <person name="Suruliraj S."/>
            <person name="Warren W."/>
            <person name="Chinwalla A."/>
            <person name="Mardis E.R."/>
            <person name="Wilson R.K."/>
        </authorList>
    </citation>
    <scope>NUCLEOTIDE SEQUENCE [LARGE SCALE GENOMIC DNA]</scope>
    <source>
        <strain evidence="5 6">F0432</strain>
    </source>
</reference>